<dbReference type="GO" id="GO:0032259">
    <property type="term" value="P:methylation"/>
    <property type="evidence" value="ECO:0007669"/>
    <property type="project" value="UniProtKB-KW"/>
</dbReference>
<evidence type="ECO:0000259" key="5">
    <source>
        <dbReference type="Pfam" id="PF05175"/>
    </source>
</evidence>
<dbReference type="GO" id="GO:0008276">
    <property type="term" value="F:protein methyltransferase activity"/>
    <property type="evidence" value="ECO:0007669"/>
    <property type="project" value="TreeGrafter"/>
</dbReference>
<dbReference type="PANTHER" id="PTHR45875:SF1">
    <property type="entry name" value="METHYLTRANSFERASE N6AMT1"/>
    <property type="match status" value="1"/>
</dbReference>
<keyword evidence="4" id="KW-0949">S-adenosyl-L-methionine</keyword>
<evidence type="ECO:0000256" key="3">
    <source>
        <dbReference type="ARBA" id="ARBA00022679"/>
    </source>
</evidence>
<dbReference type="RefSeq" id="WP_153685287.1">
    <property type="nucleotide sequence ID" value="NZ_WJIF01000008.1"/>
</dbReference>
<keyword evidence="3 7" id="KW-0808">Transferase</keyword>
<comment type="similarity">
    <text evidence="1">Belongs to the eukaryotic/archaeal PrmC-related family.</text>
</comment>
<dbReference type="GO" id="GO:0003676">
    <property type="term" value="F:nucleic acid binding"/>
    <property type="evidence" value="ECO:0007669"/>
    <property type="project" value="InterPro"/>
</dbReference>
<dbReference type="Pfam" id="PF23186">
    <property type="entry name" value="DUF7059"/>
    <property type="match status" value="1"/>
</dbReference>
<comment type="caution">
    <text evidence="7">The sequence shown here is derived from an EMBL/GenBank/DDBJ whole genome shotgun (WGS) entry which is preliminary data.</text>
</comment>
<keyword evidence="2 7" id="KW-0489">Methyltransferase</keyword>
<feature type="domain" description="Methyltransferase small" evidence="5">
    <location>
        <begin position="184"/>
        <end position="323"/>
    </location>
</feature>
<dbReference type="Gene3D" id="3.40.50.150">
    <property type="entry name" value="Vaccinia Virus protein VP39"/>
    <property type="match status" value="1"/>
</dbReference>
<dbReference type="GO" id="GO:0008170">
    <property type="term" value="F:N-methyltransferase activity"/>
    <property type="evidence" value="ECO:0007669"/>
    <property type="project" value="UniProtKB-ARBA"/>
</dbReference>
<evidence type="ECO:0000313" key="8">
    <source>
        <dbReference type="Proteomes" id="UP000431080"/>
    </source>
</evidence>
<reference evidence="7 8" key="1">
    <citation type="submission" date="2019-10" db="EMBL/GenBank/DDBJ databases">
        <authorList>
            <person name="Nie G."/>
            <person name="Ming H."/>
            <person name="Yi B."/>
        </authorList>
    </citation>
    <scope>NUCLEOTIDE SEQUENCE [LARGE SCALE GENOMIC DNA]</scope>
    <source>
        <strain evidence="7 8">CFH 90414</strain>
    </source>
</reference>
<dbReference type="PROSITE" id="PS00092">
    <property type="entry name" value="N6_MTASE"/>
    <property type="match status" value="1"/>
</dbReference>
<evidence type="ECO:0000256" key="2">
    <source>
        <dbReference type="ARBA" id="ARBA00022603"/>
    </source>
</evidence>
<dbReference type="InterPro" id="IPR052190">
    <property type="entry name" value="Euk-Arch_PrmC-MTase"/>
</dbReference>
<dbReference type="Proteomes" id="UP000431080">
    <property type="component" value="Unassembled WGS sequence"/>
</dbReference>
<gene>
    <name evidence="7" type="ORF">GE115_13380</name>
</gene>
<dbReference type="EMBL" id="WJIF01000008">
    <property type="protein sequence ID" value="MRG60849.1"/>
    <property type="molecule type" value="Genomic_DNA"/>
</dbReference>
<proteinExistence type="inferred from homology"/>
<feature type="domain" description="DUF7059" evidence="6">
    <location>
        <begin position="39"/>
        <end position="128"/>
    </location>
</feature>
<name>A0A6I2F8B1_9MICO</name>
<dbReference type="GO" id="GO:0008757">
    <property type="term" value="F:S-adenosylmethionine-dependent methyltransferase activity"/>
    <property type="evidence" value="ECO:0007669"/>
    <property type="project" value="TreeGrafter"/>
</dbReference>
<dbReference type="AlphaFoldDB" id="A0A6I2F8B1"/>
<dbReference type="InterPro" id="IPR029063">
    <property type="entry name" value="SAM-dependent_MTases_sf"/>
</dbReference>
<protein>
    <submittedName>
        <fullName evidence="7">Methyltransferase</fullName>
    </submittedName>
</protein>
<organism evidence="7 8">
    <name type="scientific">Agromyces agglutinans</name>
    <dbReference type="NCBI Taxonomy" id="2662258"/>
    <lineage>
        <taxon>Bacteria</taxon>
        <taxon>Bacillati</taxon>
        <taxon>Actinomycetota</taxon>
        <taxon>Actinomycetes</taxon>
        <taxon>Micrococcales</taxon>
        <taxon>Microbacteriaceae</taxon>
        <taxon>Agromyces</taxon>
    </lineage>
</organism>
<dbReference type="InterPro" id="IPR007848">
    <property type="entry name" value="Small_mtfrase_dom"/>
</dbReference>
<dbReference type="InterPro" id="IPR055487">
    <property type="entry name" value="DUF7059"/>
</dbReference>
<dbReference type="SUPFAM" id="SSF53335">
    <property type="entry name" value="S-adenosyl-L-methionine-dependent methyltransferases"/>
    <property type="match status" value="1"/>
</dbReference>
<evidence type="ECO:0000313" key="7">
    <source>
        <dbReference type="EMBL" id="MRG60849.1"/>
    </source>
</evidence>
<dbReference type="CDD" id="cd02440">
    <property type="entry name" value="AdoMet_MTases"/>
    <property type="match status" value="1"/>
</dbReference>
<accession>A0A6I2F8B1</accession>
<evidence type="ECO:0000256" key="1">
    <source>
        <dbReference type="ARBA" id="ARBA00006149"/>
    </source>
</evidence>
<evidence type="ECO:0000259" key="6">
    <source>
        <dbReference type="Pfam" id="PF23186"/>
    </source>
</evidence>
<dbReference type="Pfam" id="PF05175">
    <property type="entry name" value="MTS"/>
    <property type="match status" value="1"/>
</dbReference>
<sequence length="551" mass="57677">MAGSTLRDHAVFPSRWARDEPDGETASLVERLRADLETAGYTVPGIEALWSRRAAAASTHPGDALARGHRVPALRALADVPADDRPLAALVRAFLLGMPQPAAALDEALPALGLDGALALGLVASETGAAGDAAARVRPLVDLRPYAFADAAGEGRWWIASDPGELAMGGALPEDHVLGVGGASTTLSGILLQRSARRTLDLGTGSGIQALHASRFSERVVATDVSARALAFARFTARLNGVDTIEFRLGSLYEPVAGERFDRIVSNPPFVITPRGDDVPAYEYRDGGLVGDALVREVLTGALEHLEPGGIAQFLANWEIPAETDGADDEDRGLDRVAGWLDPIGAEYWIVERERLDPSEYAETWIRDGGTRPGTAGFEALHGAWLDDFAARGVAGVGFGYVLLRRPVDGEPPRMRRLERVHGASGANPGGLGAHLEAVLEASDLVDALDDEGLRALVAVAAPDVTEERHHLPGAESPTAILLRQGGGFGRAIDAGTALVALVGAADGDLPLGVLSDAIAGLLDVDADALWAELAPQVRSLVRAGMLLPTA</sequence>
<dbReference type="InterPro" id="IPR002052">
    <property type="entry name" value="DNA_methylase_N6_adenine_CS"/>
</dbReference>
<dbReference type="GO" id="GO:0035657">
    <property type="term" value="C:eRF1 methyltransferase complex"/>
    <property type="evidence" value="ECO:0007669"/>
    <property type="project" value="TreeGrafter"/>
</dbReference>
<keyword evidence="8" id="KW-1185">Reference proteome</keyword>
<dbReference type="PANTHER" id="PTHR45875">
    <property type="entry name" value="METHYLTRANSFERASE N6AMT1"/>
    <property type="match status" value="1"/>
</dbReference>
<evidence type="ECO:0000256" key="4">
    <source>
        <dbReference type="ARBA" id="ARBA00022691"/>
    </source>
</evidence>